<evidence type="ECO:0000313" key="1">
    <source>
        <dbReference type="EMBL" id="MBJ7607861.1"/>
    </source>
</evidence>
<evidence type="ECO:0000313" key="2">
    <source>
        <dbReference type="Proteomes" id="UP000614410"/>
    </source>
</evidence>
<dbReference type="EMBL" id="JAEKNN010000003">
    <property type="protein sequence ID" value="MBJ7607861.1"/>
    <property type="molecule type" value="Genomic_DNA"/>
</dbReference>
<reference evidence="1 2" key="1">
    <citation type="submission" date="2020-10" db="EMBL/GenBank/DDBJ databases">
        <title>Ca. Dormibacterota MAGs.</title>
        <authorList>
            <person name="Montgomery K."/>
        </authorList>
    </citation>
    <scope>NUCLEOTIDE SEQUENCE [LARGE SCALE GENOMIC DNA]</scope>
    <source>
        <strain evidence="1">Mitchell_Peninsula_5</strain>
    </source>
</reference>
<proteinExistence type="predicted"/>
<organism evidence="1 2">
    <name type="scientific">Candidatus Amunia macphersoniae</name>
    <dbReference type="NCBI Taxonomy" id="3127014"/>
    <lineage>
        <taxon>Bacteria</taxon>
        <taxon>Bacillati</taxon>
        <taxon>Candidatus Dormiibacterota</taxon>
        <taxon>Candidatus Dormibacteria</taxon>
        <taxon>Candidatus Aeolococcales</taxon>
        <taxon>Candidatus Aeolococcaceae</taxon>
        <taxon>Candidatus Amunia</taxon>
    </lineage>
</organism>
<accession>A0A934KFS8</accession>
<dbReference type="AlphaFoldDB" id="A0A934KFS8"/>
<name>A0A934KFS8_9BACT</name>
<protein>
    <submittedName>
        <fullName evidence="1">Uncharacterized protein</fullName>
    </submittedName>
</protein>
<sequence>MAVHPDRDPIDDEIERVLAENPGLLEELQEWDRRFAAGEVRNDEFVTTDEVRRRLGMSAPPG</sequence>
<dbReference type="Proteomes" id="UP000614410">
    <property type="component" value="Unassembled WGS sequence"/>
</dbReference>
<gene>
    <name evidence="1" type="ORF">JF887_00305</name>
</gene>
<comment type="caution">
    <text evidence="1">The sequence shown here is derived from an EMBL/GenBank/DDBJ whole genome shotgun (WGS) entry which is preliminary data.</text>
</comment>